<reference evidence="3 4" key="1">
    <citation type="submission" date="2024-07" db="EMBL/GenBank/DDBJ databases">
        <authorList>
            <person name="Thanompreechachai J."/>
            <person name="Duangmal K."/>
        </authorList>
    </citation>
    <scope>NUCLEOTIDE SEQUENCE [LARGE SCALE GENOMIC DNA]</scope>
    <source>
        <strain evidence="3 4">KCTC 19886</strain>
    </source>
</reference>
<organism evidence="3 4">
    <name type="scientific">Kineococcus endophyticus</name>
    <dbReference type="NCBI Taxonomy" id="1181883"/>
    <lineage>
        <taxon>Bacteria</taxon>
        <taxon>Bacillati</taxon>
        <taxon>Actinomycetota</taxon>
        <taxon>Actinomycetes</taxon>
        <taxon>Kineosporiales</taxon>
        <taxon>Kineosporiaceae</taxon>
        <taxon>Kineococcus</taxon>
    </lineage>
</organism>
<evidence type="ECO:0000256" key="1">
    <source>
        <dbReference type="ARBA" id="ARBA00005662"/>
    </source>
</evidence>
<dbReference type="Pfam" id="PF09587">
    <property type="entry name" value="PGA_cap"/>
    <property type="match status" value="1"/>
</dbReference>
<dbReference type="InterPro" id="IPR019079">
    <property type="entry name" value="Capsule_synth_CapA"/>
</dbReference>
<dbReference type="GO" id="GO:0016787">
    <property type="term" value="F:hydrolase activity"/>
    <property type="evidence" value="ECO:0007669"/>
    <property type="project" value="UniProtKB-KW"/>
</dbReference>
<protein>
    <submittedName>
        <fullName evidence="3">CapA family protein</fullName>
        <ecNumber evidence="3">3.1.-.-</ecNumber>
    </submittedName>
</protein>
<dbReference type="PANTHER" id="PTHR33393:SF13">
    <property type="entry name" value="PGA BIOSYNTHESIS PROTEIN CAPA"/>
    <property type="match status" value="1"/>
</dbReference>
<gene>
    <name evidence="3" type="ORF">AB1207_23005</name>
</gene>
<name>A0ABV3PDA3_9ACTN</name>
<evidence type="ECO:0000313" key="3">
    <source>
        <dbReference type="EMBL" id="MEW9267620.1"/>
    </source>
</evidence>
<dbReference type="PROSITE" id="PS51257">
    <property type="entry name" value="PROKAR_LIPOPROTEIN"/>
    <property type="match status" value="1"/>
</dbReference>
<dbReference type="CDD" id="cd07381">
    <property type="entry name" value="MPP_CapA"/>
    <property type="match status" value="1"/>
</dbReference>
<dbReference type="EC" id="3.1.-.-" evidence="3"/>
<dbReference type="InterPro" id="IPR052169">
    <property type="entry name" value="CW_Biosynth-Accessory"/>
</dbReference>
<feature type="domain" description="Capsule synthesis protein CapA" evidence="2">
    <location>
        <begin position="33"/>
        <end position="278"/>
    </location>
</feature>
<sequence length="341" mass="34777">MRKRWGAVLVATGLVAAGCGSDEPEAPTPQPVTIAVAGDVHFDGTSEKALEPGGLDAITPVLSRADLTVVNVETAITERGSAAGKQYTFRAPAAALGALKDAGVDVAAMANNHSLDYGRTGLTDTLAAGKDKGLPVIGLGEDADGAFAPHRVTLKDNRIAVFDATQVLDSSLAKAWTATDAQPGLASVQSTAGAARLVAAVEAERSRSDSVVVVLHWGREQQDCPTDAQQGLAHDLVAAGADAVVGSHAHVQLGQGFLEAGGRKGFVDYGLGNFVFYAKKAAAVETGVLELTLPGTGGVSAARWVPATIRSGVPVPLSGDDADEAVQHKESLRSCTDLAAS</sequence>
<comment type="similarity">
    <text evidence="1">Belongs to the CapA family.</text>
</comment>
<dbReference type="Proteomes" id="UP001555826">
    <property type="component" value="Unassembled WGS sequence"/>
</dbReference>
<accession>A0ABV3PDA3</accession>
<dbReference type="PANTHER" id="PTHR33393">
    <property type="entry name" value="POLYGLUTAMINE SYNTHESIS ACCESSORY PROTEIN RV0574C-RELATED"/>
    <property type="match status" value="1"/>
</dbReference>
<dbReference type="Gene3D" id="3.60.21.10">
    <property type="match status" value="1"/>
</dbReference>
<dbReference type="SUPFAM" id="SSF56300">
    <property type="entry name" value="Metallo-dependent phosphatases"/>
    <property type="match status" value="1"/>
</dbReference>
<keyword evidence="4" id="KW-1185">Reference proteome</keyword>
<evidence type="ECO:0000259" key="2">
    <source>
        <dbReference type="SMART" id="SM00854"/>
    </source>
</evidence>
<dbReference type="EMBL" id="JBFNQN010000020">
    <property type="protein sequence ID" value="MEW9267620.1"/>
    <property type="molecule type" value="Genomic_DNA"/>
</dbReference>
<dbReference type="RefSeq" id="WP_367641031.1">
    <property type="nucleotide sequence ID" value="NZ_JBFNQN010000020.1"/>
</dbReference>
<dbReference type="SMART" id="SM00854">
    <property type="entry name" value="PGA_cap"/>
    <property type="match status" value="1"/>
</dbReference>
<proteinExistence type="inferred from homology"/>
<evidence type="ECO:0000313" key="4">
    <source>
        <dbReference type="Proteomes" id="UP001555826"/>
    </source>
</evidence>
<comment type="caution">
    <text evidence="3">The sequence shown here is derived from an EMBL/GenBank/DDBJ whole genome shotgun (WGS) entry which is preliminary data.</text>
</comment>
<keyword evidence="3" id="KW-0378">Hydrolase</keyword>
<dbReference type="InterPro" id="IPR029052">
    <property type="entry name" value="Metallo-depent_PP-like"/>
</dbReference>